<dbReference type="GO" id="GO:0000932">
    <property type="term" value="C:P-body"/>
    <property type="evidence" value="ECO:0007669"/>
    <property type="project" value="TreeGrafter"/>
</dbReference>
<evidence type="ECO:0000256" key="4">
    <source>
        <dbReference type="ARBA" id="ARBA00022737"/>
    </source>
</evidence>
<feature type="compositionally biased region" description="Polar residues" evidence="5">
    <location>
        <begin position="71"/>
        <end position="83"/>
    </location>
</feature>
<dbReference type="InterPro" id="IPR045152">
    <property type="entry name" value="EDC4-like"/>
</dbReference>
<evidence type="ECO:0000313" key="6">
    <source>
        <dbReference type="EMBL" id="TMW87236.1"/>
    </source>
</evidence>
<dbReference type="GO" id="GO:0031087">
    <property type="term" value="P:deadenylation-independent decapping of nuclear-transcribed mRNA"/>
    <property type="evidence" value="ECO:0007669"/>
    <property type="project" value="InterPro"/>
</dbReference>
<reference evidence="6" key="1">
    <citation type="submission" date="2019-05" db="EMBL/GenBank/DDBJ databases">
        <title>The de novo reference genome and transcriptome assemblies of the wild tomato species Solanum chilense.</title>
        <authorList>
            <person name="Stam R."/>
            <person name="Nosenko T."/>
            <person name="Hoerger A.C."/>
            <person name="Stephan W."/>
            <person name="Seidel M.A."/>
            <person name="Kuhn J.M.M."/>
            <person name="Haberer G."/>
            <person name="Tellier A."/>
        </authorList>
    </citation>
    <scope>NUCLEOTIDE SEQUENCE</scope>
    <source>
        <tissue evidence="6">Mature leaves</tissue>
    </source>
</reference>
<feature type="compositionally biased region" description="Basic and acidic residues" evidence="5">
    <location>
        <begin position="85"/>
        <end position="98"/>
    </location>
</feature>
<name>A0A6N2AYE3_SOLCI</name>
<dbReference type="PANTHER" id="PTHR15598">
    <property type="entry name" value="ENHANCER OF MRNA-DECAPPING PROTEIN 4"/>
    <property type="match status" value="1"/>
</dbReference>
<keyword evidence="2" id="KW-0963">Cytoplasm</keyword>
<keyword evidence="4" id="KW-0677">Repeat</keyword>
<sequence length="125" mass="14034">MFEQVNSTFQKDIADHMVVAQQQFDSVHSPLTIALRDFINSTSAMTHTLSRKLADSQRQLLALVVSRANSQSTNPLNHMNNGSLLHEKIETPPDPTKEISRQLGEHQYEEVFTVALQMSDLSIVS</sequence>
<accession>A0A6N2AYE3</accession>
<keyword evidence="3" id="KW-0853">WD repeat</keyword>
<evidence type="ECO:0000256" key="3">
    <source>
        <dbReference type="ARBA" id="ARBA00022574"/>
    </source>
</evidence>
<comment type="caution">
    <text evidence="6">The sequence shown here is derived from an EMBL/GenBank/DDBJ whole genome shotgun (WGS) entry which is preliminary data.</text>
</comment>
<organism evidence="6">
    <name type="scientific">Solanum chilense</name>
    <name type="common">Tomato</name>
    <name type="synonym">Lycopersicon chilense</name>
    <dbReference type="NCBI Taxonomy" id="4083"/>
    <lineage>
        <taxon>Eukaryota</taxon>
        <taxon>Viridiplantae</taxon>
        <taxon>Streptophyta</taxon>
        <taxon>Embryophyta</taxon>
        <taxon>Tracheophyta</taxon>
        <taxon>Spermatophyta</taxon>
        <taxon>Magnoliopsida</taxon>
        <taxon>eudicotyledons</taxon>
        <taxon>Gunneridae</taxon>
        <taxon>Pentapetalae</taxon>
        <taxon>asterids</taxon>
        <taxon>lamiids</taxon>
        <taxon>Solanales</taxon>
        <taxon>Solanaceae</taxon>
        <taxon>Solanoideae</taxon>
        <taxon>Solaneae</taxon>
        <taxon>Solanum</taxon>
        <taxon>Solanum subgen. Lycopersicon</taxon>
    </lineage>
</organism>
<dbReference type="EMBL" id="RXGB01005838">
    <property type="protein sequence ID" value="TMW87236.1"/>
    <property type="molecule type" value="Genomic_DNA"/>
</dbReference>
<dbReference type="AlphaFoldDB" id="A0A6N2AYE3"/>
<gene>
    <name evidence="6" type="ORF">EJD97_020240</name>
</gene>
<evidence type="ECO:0000256" key="2">
    <source>
        <dbReference type="ARBA" id="ARBA00022490"/>
    </source>
</evidence>
<feature type="region of interest" description="Disordered" evidence="5">
    <location>
        <begin position="71"/>
        <end position="98"/>
    </location>
</feature>
<dbReference type="PANTHER" id="PTHR15598:SF5">
    <property type="entry name" value="ENHANCER OF MRNA-DECAPPING PROTEIN 4"/>
    <property type="match status" value="1"/>
</dbReference>
<evidence type="ECO:0000256" key="1">
    <source>
        <dbReference type="ARBA" id="ARBA00004496"/>
    </source>
</evidence>
<comment type="subcellular location">
    <subcellularLocation>
        <location evidence="1">Cytoplasm</location>
    </subcellularLocation>
</comment>
<proteinExistence type="predicted"/>
<protein>
    <submittedName>
        <fullName evidence="6">Uncharacterized protein</fullName>
    </submittedName>
</protein>
<evidence type="ECO:0000256" key="5">
    <source>
        <dbReference type="SAM" id="MobiDB-lite"/>
    </source>
</evidence>